<evidence type="ECO:0000313" key="5">
    <source>
        <dbReference type="Proteomes" id="UP000186400"/>
    </source>
</evidence>
<accession>A0A1N6RIQ8</accession>
<gene>
    <name evidence="4" type="ORF">SAMN05920897_106123</name>
</gene>
<keyword evidence="1" id="KW-0677">Repeat</keyword>
<organism evidence="4 5">
    <name type="scientific">Alkalispirochaeta americana</name>
    <dbReference type="NCBI Taxonomy" id="159291"/>
    <lineage>
        <taxon>Bacteria</taxon>
        <taxon>Pseudomonadati</taxon>
        <taxon>Spirochaetota</taxon>
        <taxon>Spirochaetia</taxon>
        <taxon>Spirochaetales</taxon>
        <taxon>Spirochaetaceae</taxon>
        <taxon>Alkalispirochaeta</taxon>
    </lineage>
</organism>
<dbReference type="PANTHER" id="PTHR44858">
    <property type="entry name" value="TETRATRICOPEPTIDE REPEAT PROTEIN 6"/>
    <property type="match status" value="1"/>
</dbReference>
<dbReference type="SUPFAM" id="SSF48452">
    <property type="entry name" value="TPR-like"/>
    <property type="match status" value="2"/>
</dbReference>
<dbReference type="AlphaFoldDB" id="A0A1N6RIQ8"/>
<evidence type="ECO:0000256" key="1">
    <source>
        <dbReference type="ARBA" id="ARBA00022737"/>
    </source>
</evidence>
<proteinExistence type="predicted"/>
<reference evidence="4 5" key="1">
    <citation type="submission" date="2017-01" db="EMBL/GenBank/DDBJ databases">
        <authorList>
            <person name="Mah S.A."/>
            <person name="Swanson W.J."/>
            <person name="Moy G.W."/>
            <person name="Vacquier V.D."/>
        </authorList>
    </citation>
    <scope>NUCLEOTIDE SEQUENCE [LARGE SCALE GENOMIC DNA]</scope>
    <source>
        <strain evidence="4 5">ASpG1</strain>
    </source>
</reference>
<dbReference type="PANTHER" id="PTHR44858:SF1">
    <property type="entry name" value="UDP-N-ACETYLGLUCOSAMINE--PEPTIDE N-ACETYLGLUCOSAMINYLTRANSFERASE SPINDLY-RELATED"/>
    <property type="match status" value="1"/>
</dbReference>
<dbReference type="InterPro" id="IPR011990">
    <property type="entry name" value="TPR-like_helical_dom_sf"/>
</dbReference>
<feature type="repeat" description="TPR" evidence="3">
    <location>
        <begin position="201"/>
        <end position="234"/>
    </location>
</feature>
<protein>
    <submittedName>
        <fullName evidence="4">Tetratricopeptide repeat-containing protein</fullName>
    </submittedName>
</protein>
<dbReference type="InterPro" id="IPR050498">
    <property type="entry name" value="Ycf3"/>
</dbReference>
<sequence length="526" mass="58855">MALQWDGGPSCYPARSVVHRNRLARETRKMLRLFPDSLDAVPFHLIYSLPMRFAIHLLVVFALFFVFGCATPPEVEPPVPEVPEISDDPDEPDAPVDPVEEAYEAVSLAVMLGKPQEAIEAFEAAQLADPGAPETQVLLAHLYLAAGDLAGAETLLQEVLEANPKDGDALFSLALIAGARGESRQEQRLLEELLEIDPKRPEALAALGEVQLRSRRFDPAERSFLAALDHDPRNSTALLGMGNLALRRSNPSRAEQYLDRAIEAAPDIPRGHADRSRARAIQGKFAAAEADLNRAVELEPDFLWHYYDRGVVRMERNNFAGALDDFNRVIDRDPSLFMAFVYRARAYDQKGEGDLAMADYKTALELRPDYQPALAPLGVLKFEAQQFSEAAERFQAALEKGNPNDPTDYGLLLLTSLSLKMAGEEARARRYLEERGRDFAGSGLYADMARYYANPGSDAFIYRQVTREEDRFTRLRASFYLAGQYEVLGRLDSARALYLDIIDADIRGLMETRLARRRYEQLRGDS</sequence>
<dbReference type="Proteomes" id="UP000186400">
    <property type="component" value="Unassembled WGS sequence"/>
</dbReference>
<feature type="repeat" description="TPR" evidence="3">
    <location>
        <begin position="303"/>
        <end position="336"/>
    </location>
</feature>
<feature type="repeat" description="TPR" evidence="3">
    <location>
        <begin position="337"/>
        <end position="370"/>
    </location>
</feature>
<dbReference type="Pfam" id="PF13432">
    <property type="entry name" value="TPR_16"/>
    <property type="match status" value="2"/>
</dbReference>
<dbReference type="PROSITE" id="PS50005">
    <property type="entry name" value="TPR"/>
    <property type="match status" value="5"/>
</dbReference>
<dbReference type="Gene3D" id="1.25.40.10">
    <property type="entry name" value="Tetratricopeptide repeat domain"/>
    <property type="match status" value="2"/>
</dbReference>
<dbReference type="EMBL" id="FTMS01000006">
    <property type="protein sequence ID" value="SIQ28566.1"/>
    <property type="molecule type" value="Genomic_DNA"/>
</dbReference>
<feature type="repeat" description="TPR" evidence="3">
    <location>
        <begin position="235"/>
        <end position="268"/>
    </location>
</feature>
<evidence type="ECO:0000256" key="2">
    <source>
        <dbReference type="ARBA" id="ARBA00022803"/>
    </source>
</evidence>
<dbReference type="SMART" id="SM00028">
    <property type="entry name" value="TPR"/>
    <property type="match status" value="8"/>
</dbReference>
<evidence type="ECO:0000313" key="4">
    <source>
        <dbReference type="EMBL" id="SIQ28566.1"/>
    </source>
</evidence>
<dbReference type="InterPro" id="IPR019734">
    <property type="entry name" value="TPR_rpt"/>
</dbReference>
<keyword evidence="5" id="KW-1185">Reference proteome</keyword>
<keyword evidence="2 3" id="KW-0802">TPR repeat</keyword>
<dbReference type="STRING" id="159291.SAMN05920897_106123"/>
<dbReference type="GO" id="GO:0009279">
    <property type="term" value="C:cell outer membrane"/>
    <property type="evidence" value="ECO:0007669"/>
    <property type="project" value="TreeGrafter"/>
</dbReference>
<dbReference type="Pfam" id="PF14559">
    <property type="entry name" value="TPR_19"/>
    <property type="match status" value="1"/>
</dbReference>
<dbReference type="GO" id="GO:0046813">
    <property type="term" value="P:receptor-mediated virion attachment to host cell"/>
    <property type="evidence" value="ECO:0007669"/>
    <property type="project" value="TreeGrafter"/>
</dbReference>
<name>A0A1N6RIQ8_9SPIO</name>
<feature type="repeat" description="TPR" evidence="3">
    <location>
        <begin position="133"/>
        <end position="166"/>
    </location>
</feature>
<evidence type="ECO:0000256" key="3">
    <source>
        <dbReference type="PROSITE-ProRule" id="PRU00339"/>
    </source>
</evidence>